<dbReference type="Proteomes" id="UP001267878">
    <property type="component" value="Unassembled WGS sequence"/>
</dbReference>
<dbReference type="EMBL" id="JAVDVW010000002">
    <property type="protein sequence ID" value="MDR7100358.1"/>
    <property type="molecule type" value="Genomic_DNA"/>
</dbReference>
<protein>
    <submittedName>
        <fullName evidence="2">Uncharacterized protein</fullName>
    </submittedName>
</protein>
<feature type="signal peptide" evidence="1">
    <location>
        <begin position="1"/>
        <end position="23"/>
    </location>
</feature>
<evidence type="ECO:0000313" key="2">
    <source>
        <dbReference type="EMBL" id="MDR7100358.1"/>
    </source>
</evidence>
<gene>
    <name evidence="2" type="ORF">J2X04_002739</name>
</gene>
<name>A0ABU1VT03_9GAMM</name>
<evidence type="ECO:0000313" key="3">
    <source>
        <dbReference type="Proteomes" id="UP001267878"/>
    </source>
</evidence>
<reference evidence="2 3" key="1">
    <citation type="submission" date="2023-07" db="EMBL/GenBank/DDBJ databases">
        <title>Sorghum-associated microbial communities from plants grown in Nebraska, USA.</title>
        <authorList>
            <person name="Schachtman D."/>
        </authorList>
    </citation>
    <scope>NUCLEOTIDE SEQUENCE [LARGE SCALE GENOMIC DNA]</scope>
    <source>
        <strain evidence="2 3">BE187</strain>
    </source>
</reference>
<evidence type="ECO:0000256" key="1">
    <source>
        <dbReference type="SAM" id="SignalP"/>
    </source>
</evidence>
<proteinExistence type="predicted"/>
<comment type="caution">
    <text evidence="2">The sequence shown here is derived from an EMBL/GenBank/DDBJ whole genome shotgun (WGS) entry which is preliminary data.</text>
</comment>
<keyword evidence="3" id="KW-1185">Reference proteome</keyword>
<organism evidence="2 3">
    <name type="scientific">Agrilutibacter niabensis</name>
    <dbReference type="NCBI Taxonomy" id="380628"/>
    <lineage>
        <taxon>Bacteria</taxon>
        <taxon>Pseudomonadati</taxon>
        <taxon>Pseudomonadota</taxon>
        <taxon>Gammaproteobacteria</taxon>
        <taxon>Lysobacterales</taxon>
        <taxon>Lysobacteraceae</taxon>
        <taxon>Agrilutibacter</taxon>
    </lineage>
</organism>
<dbReference type="RefSeq" id="WP_310055074.1">
    <property type="nucleotide sequence ID" value="NZ_JAVDVW010000002.1"/>
</dbReference>
<keyword evidence="1" id="KW-0732">Signal</keyword>
<feature type="chain" id="PRO_5047258106" evidence="1">
    <location>
        <begin position="24"/>
        <end position="221"/>
    </location>
</feature>
<accession>A0ABU1VT03</accession>
<sequence length="221" mass="23525">MNKLYAPIALALTAALLSAPAGAQEAVKKKLYCWNEAGRKVCGDALPASATDSARTEFSAKSGMTTSQVGRALTPEERAAAAAQATIEQQTQFQLAAQRMREHAMAESYATEADLRRAFSSRIALLDDTIKATQLSIGGLRQSLISLLRQAGEAELAGKRVPANLAGTITTQHNELIRQQAMLVTHRQDRGEIDAELEHALQTYRALKGPKAAAGPGDGDA</sequence>